<evidence type="ECO:0000313" key="3">
    <source>
        <dbReference type="EMBL" id="ACV58207.1"/>
    </source>
</evidence>
<dbReference type="InterPro" id="IPR037522">
    <property type="entry name" value="HD_GYP_dom"/>
</dbReference>
<evidence type="ECO:0000259" key="1">
    <source>
        <dbReference type="PROSITE" id="PS50112"/>
    </source>
</evidence>
<reference evidence="4" key="1">
    <citation type="submission" date="2009-09" db="EMBL/GenBank/DDBJ databases">
        <title>The complete chromosome of Alicyclobacillus acidocaldarius subsp. acidocaldarius DSM 446.</title>
        <authorList>
            <consortium name="US DOE Joint Genome Institute (JGI-PGF)"/>
            <person name="Lucas S."/>
            <person name="Copeland A."/>
            <person name="Lapidus A."/>
            <person name="Glavina del Rio T."/>
            <person name="Dalin E."/>
            <person name="Tice H."/>
            <person name="Bruce D."/>
            <person name="Goodwin L."/>
            <person name="Pitluck S."/>
            <person name="Kyrpides N."/>
            <person name="Mavromatis K."/>
            <person name="Ivanova N."/>
            <person name="Ovchinnikova G."/>
            <person name="Chertkov O."/>
            <person name="Sims D."/>
            <person name="Brettin T."/>
            <person name="Detter J.C."/>
            <person name="Han C."/>
            <person name="Larimer F."/>
            <person name="Land M."/>
            <person name="Hauser L."/>
            <person name="Markowitz V."/>
            <person name="Cheng J.-F."/>
            <person name="Hugenholtz P."/>
            <person name="Woyke T."/>
            <person name="Wu D."/>
            <person name="Pukall R."/>
            <person name="Klenk H.-P."/>
            <person name="Eisen J.A."/>
        </authorList>
    </citation>
    <scope>NUCLEOTIDE SEQUENCE [LARGE SCALE GENOMIC DNA]</scope>
    <source>
        <strain evidence="4">ATCC 27009 / DSM 446 / BCRC 14685 / JCM 5260 / KCTC 1825 / NBRC 15652 / NCIMB 11725 / NRRL B-14509 / 104-IA</strain>
    </source>
</reference>
<reference evidence="3 4" key="2">
    <citation type="journal article" date="2010" name="Stand. Genomic Sci.">
        <title>Complete genome sequence of Alicyclobacillus acidocaldarius type strain (104-IA).</title>
        <authorList>
            <person name="Mavromatis K."/>
            <person name="Sikorski J."/>
            <person name="Lapidus A."/>
            <person name="Glavina Del Rio T."/>
            <person name="Copeland A."/>
            <person name="Tice H."/>
            <person name="Cheng J.F."/>
            <person name="Lucas S."/>
            <person name="Chen F."/>
            <person name="Nolan M."/>
            <person name="Bruce D."/>
            <person name="Goodwin L."/>
            <person name="Pitluck S."/>
            <person name="Ivanova N."/>
            <person name="Ovchinnikova G."/>
            <person name="Pati A."/>
            <person name="Chen A."/>
            <person name="Palaniappan K."/>
            <person name="Land M."/>
            <person name="Hauser L."/>
            <person name="Chang Y.J."/>
            <person name="Jeffries C.D."/>
            <person name="Chain P."/>
            <person name="Meincke L."/>
            <person name="Sims D."/>
            <person name="Chertkov O."/>
            <person name="Han C."/>
            <person name="Brettin T."/>
            <person name="Detter J.C."/>
            <person name="Wahrenburg C."/>
            <person name="Rohde M."/>
            <person name="Pukall R."/>
            <person name="Goker M."/>
            <person name="Bristow J."/>
            <person name="Eisen J.A."/>
            <person name="Markowitz V."/>
            <person name="Hugenholtz P."/>
            <person name="Klenk H.P."/>
            <person name="Kyrpides N.C."/>
        </authorList>
    </citation>
    <scope>NUCLEOTIDE SEQUENCE [LARGE SCALE GENOMIC DNA]</scope>
    <source>
        <strain evidence="4">ATCC 27009 / DSM 446 / BCRC 14685 / JCM 5260 / KCTC 1825 / NBRC 15652 / NCIMB 11725 / NRRL B-14509 / 104-IA</strain>
    </source>
</reference>
<gene>
    <name evidence="3" type="ordered locus">Aaci_1176</name>
</gene>
<dbReference type="HOGENOM" id="CLU_902064_0_0_9"/>
<keyword evidence="4" id="KW-1185">Reference proteome</keyword>
<dbReference type="Gene3D" id="1.10.3210.10">
    <property type="entry name" value="Hypothetical protein af1432"/>
    <property type="match status" value="1"/>
</dbReference>
<dbReference type="AlphaFoldDB" id="C8WVT5"/>
<dbReference type="Proteomes" id="UP000001917">
    <property type="component" value="Chromosome"/>
</dbReference>
<dbReference type="PROSITE" id="PS50112">
    <property type="entry name" value="PAS"/>
    <property type="match status" value="1"/>
</dbReference>
<accession>C8WVT5</accession>
<dbReference type="STRING" id="521098.Aaci_1176"/>
<feature type="domain" description="HD-GYP" evidence="2">
    <location>
        <begin position="90"/>
        <end position="300"/>
    </location>
</feature>
<dbReference type="Pfam" id="PF13487">
    <property type="entry name" value="HD_5"/>
    <property type="match status" value="1"/>
</dbReference>
<sequence length="308" mass="35218">MVQLQISAEGVILYATGDTEALLGFRPEELQGLPCELLHPQLLELGLHTHWVRRRDGEGTLIHAFVEAEPSGGYTVRMAHVFGSESERMKLAFQYALFRGLAFAAEYGDPEVLDHLSRVERYTVWIARDALKWPEPDIARVTLAAYVHDVGKSAIPREILYKPAKLTDEEYRLVQTHTTKGWVVLEEVERHVRQQTPWLYDAKSWQWAKQVALHHHENWDGSGYPTGVSGQDIPMPARVVKVVDVLDALIQARPYKEGWPPDRVRDEFARKKGIEFDPGLVDWLMSQDWPQPNGEASAWRGEPGWLHF</sequence>
<dbReference type="SUPFAM" id="SSF109604">
    <property type="entry name" value="HD-domain/PDEase-like"/>
    <property type="match status" value="1"/>
</dbReference>
<dbReference type="InterPro" id="IPR000014">
    <property type="entry name" value="PAS"/>
</dbReference>
<dbReference type="EMBL" id="CP001727">
    <property type="protein sequence ID" value="ACV58207.1"/>
    <property type="molecule type" value="Genomic_DNA"/>
</dbReference>
<proteinExistence type="predicted"/>
<dbReference type="InterPro" id="IPR003607">
    <property type="entry name" value="HD/PDEase_dom"/>
</dbReference>
<name>C8WVT5_ALIAD</name>
<dbReference type="PANTHER" id="PTHR45228">
    <property type="entry name" value="CYCLIC DI-GMP PHOSPHODIESTERASE TM_0186-RELATED"/>
    <property type="match status" value="1"/>
</dbReference>
<dbReference type="InterPro" id="IPR052020">
    <property type="entry name" value="Cyclic_di-GMP/3'3'-cGAMP_PDE"/>
</dbReference>
<evidence type="ECO:0000259" key="2">
    <source>
        <dbReference type="PROSITE" id="PS51832"/>
    </source>
</evidence>
<dbReference type="RefSeq" id="WP_012810549.1">
    <property type="nucleotide sequence ID" value="NC_013205.1"/>
</dbReference>
<dbReference type="KEGG" id="aac:Aaci_1176"/>
<dbReference type="SMART" id="SM00471">
    <property type="entry name" value="HDc"/>
    <property type="match status" value="1"/>
</dbReference>
<dbReference type="eggNOG" id="COG3437">
    <property type="taxonomic scope" value="Bacteria"/>
</dbReference>
<evidence type="ECO:0000313" key="4">
    <source>
        <dbReference type="Proteomes" id="UP000001917"/>
    </source>
</evidence>
<feature type="domain" description="PAS" evidence="1">
    <location>
        <begin position="6"/>
        <end position="41"/>
    </location>
</feature>
<dbReference type="PROSITE" id="PS51832">
    <property type="entry name" value="HD_GYP"/>
    <property type="match status" value="1"/>
</dbReference>
<protein>
    <submittedName>
        <fullName evidence="3">Putative PAS/PAC sensor protein</fullName>
    </submittedName>
</protein>
<dbReference type="CDD" id="cd00077">
    <property type="entry name" value="HDc"/>
    <property type="match status" value="1"/>
</dbReference>
<organism evidence="3 4">
    <name type="scientific">Alicyclobacillus acidocaldarius subsp. acidocaldarius (strain ATCC 27009 / DSM 446 / BCRC 14685 / JCM 5260 / KCTC 1825 / NBRC 15652 / NCIMB 11725 / NRRL B-14509 / 104-IA)</name>
    <name type="common">Bacillus acidocaldarius</name>
    <dbReference type="NCBI Taxonomy" id="521098"/>
    <lineage>
        <taxon>Bacteria</taxon>
        <taxon>Bacillati</taxon>
        <taxon>Bacillota</taxon>
        <taxon>Bacilli</taxon>
        <taxon>Bacillales</taxon>
        <taxon>Alicyclobacillaceae</taxon>
        <taxon>Alicyclobacillus</taxon>
    </lineage>
</organism>